<evidence type="ECO:0000256" key="1">
    <source>
        <dbReference type="ARBA" id="ARBA00017902"/>
    </source>
</evidence>
<evidence type="ECO:0000256" key="2">
    <source>
        <dbReference type="SAM" id="MobiDB-lite"/>
    </source>
</evidence>
<comment type="caution">
    <text evidence="4">The sequence shown here is derived from an EMBL/GenBank/DDBJ whole genome shotgun (WGS) entry which is preliminary data.</text>
</comment>
<reference evidence="4" key="1">
    <citation type="submission" date="2020-03" db="EMBL/GenBank/DDBJ databases">
        <title>Relaxed selection underlies rapid genomic changes in the transitions from sociality to social parasitism in ants.</title>
        <authorList>
            <person name="Bi X."/>
        </authorList>
    </citation>
    <scope>NUCLEOTIDE SEQUENCE</scope>
    <source>
        <strain evidence="4">BGI-DK2014a</strain>
        <tissue evidence="4">Whole body</tissue>
    </source>
</reference>
<organism evidence="4 5">
    <name type="scientific">Acromyrmex charruanus</name>
    <dbReference type="NCBI Taxonomy" id="2715315"/>
    <lineage>
        <taxon>Eukaryota</taxon>
        <taxon>Metazoa</taxon>
        <taxon>Ecdysozoa</taxon>
        <taxon>Arthropoda</taxon>
        <taxon>Hexapoda</taxon>
        <taxon>Insecta</taxon>
        <taxon>Pterygota</taxon>
        <taxon>Neoptera</taxon>
        <taxon>Endopterygota</taxon>
        <taxon>Hymenoptera</taxon>
        <taxon>Apocrita</taxon>
        <taxon>Aculeata</taxon>
        <taxon>Formicoidea</taxon>
        <taxon>Formicidae</taxon>
        <taxon>Myrmicinae</taxon>
        <taxon>Acromyrmex</taxon>
    </lineage>
</organism>
<proteinExistence type="predicted"/>
<keyword evidence="3" id="KW-0812">Transmembrane</keyword>
<keyword evidence="3" id="KW-0472">Membrane</keyword>
<dbReference type="Pfam" id="PF11027">
    <property type="entry name" value="DUF2615"/>
    <property type="match status" value="1"/>
</dbReference>
<feature type="non-terminal residue" evidence="4">
    <location>
        <position position="1"/>
    </location>
</feature>
<dbReference type="GO" id="GO:0005783">
    <property type="term" value="C:endoplasmic reticulum"/>
    <property type="evidence" value="ECO:0007669"/>
    <property type="project" value="TreeGrafter"/>
</dbReference>
<evidence type="ECO:0000313" key="4">
    <source>
        <dbReference type="EMBL" id="KAG5328504.1"/>
    </source>
</evidence>
<evidence type="ECO:0000313" key="5">
    <source>
        <dbReference type="Proteomes" id="UP000669903"/>
    </source>
</evidence>
<gene>
    <name evidence="4" type="primary">Smim14</name>
    <name evidence="4" type="ORF">G6Z76_0008804</name>
</gene>
<dbReference type="EMBL" id="JAANIC010006561">
    <property type="protein sequence ID" value="KAG5328504.1"/>
    <property type="molecule type" value="Genomic_DNA"/>
</dbReference>
<name>A0A836JWW0_9HYME</name>
<dbReference type="Proteomes" id="UP000669903">
    <property type="component" value="Unassembled WGS sequence"/>
</dbReference>
<dbReference type="PANTHER" id="PTHR31019">
    <property type="entry name" value="SMALL INTEGRAL MEMBRANE PROTEIN 14"/>
    <property type="match status" value="1"/>
</dbReference>
<feature type="transmembrane region" description="Helical" evidence="3">
    <location>
        <begin position="71"/>
        <end position="87"/>
    </location>
</feature>
<keyword evidence="5" id="KW-1185">Reference proteome</keyword>
<keyword evidence="3" id="KW-1133">Transmembrane helix</keyword>
<sequence length="120" mass="13436">LIAAADFAEGHPSITMSDEGFDPCECMWNHMSVQHLLSILRQSQDYCSDTECFNVSRFPGPQTNVRECSDFLFTCLIIGFIALLYAFRPRSLRYSTRNVINKSNNEPGSHGDGPPSPTMN</sequence>
<protein>
    <recommendedName>
        <fullName evidence="1">Small integral membrane protein 14</fullName>
    </recommendedName>
</protein>
<evidence type="ECO:0000256" key="3">
    <source>
        <dbReference type="SAM" id="Phobius"/>
    </source>
</evidence>
<dbReference type="InterPro" id="IPR020309">
    <property type="entry name" value="Smim-14"/>
</dbReference>
<feature type="region of interest" description="Disordered" evidence="2">
    <location>
        <begin position="98"/>
        <end position="120"/>
    </location>
</feature>
<feature type="non-terminal residue" evidence="4">
    <location>
        <position position="120"/>
    </location>
</feature>
<dbReference type="AlphaFoldDB" id="A0A836JWW0"/>
<dbReference type="PANTHER" id="PTHR31019:SF1">
    <property type="entry name" value="SMALL INTEGRAL MEMBRANE PROTEIN 14"/>
    <property type="match status" value="1"/>
</dbReference>
<accession>A0A836JWW0</accession>
<feature type="compositionally biased region" description="Polar residues" evidence="2">
    <location>
        <begin position="98"/>
        <end position="107"/>
    </location>
</feature>